<proteinExistence type="predicted"/>
<gene>
    <name evidence="1" type="ORF">K8089_04610</name>
</gene>
<dbReference type="InterPro" id="IPR011067">
    <property type="entry name" value="Plasmid_toxin/cell-grow_inhib"/>
</dbReference>
<dbReference type="AlphaFoldDB" id="A0A9X1TZM8"/>
<sequence length="73" mass="8243">MTVAFVSTQLKWKESTDVEIQPNNLNGLKRESLIRLSKIATLDKEMALELLGAVDKEKLEEINTNLLKIFGLV</sequence>
<evidence type="ECO:0000313" key="2">
    <source>
        <dbReference type="Proteomes" id="UP001139461"/>
    </source>
</evidence>
<dbReference type="SUPFAM" id="SSF50118">
    <property type="entry name" value="Cell growth inhibitor/plasmid maintenance toxic component"/>
    <property type="match status" value="1"/>
</dbReference>
<dbReference type="Gene3D" id="2.30.30.110">
    <property type="match status" value="1"/>
</dbReference>
<keyword evidence="2" id="KW-1185">Reference proteome</keyword>
<dbReference type="RefSeq" id="WP_237602111.1">
    <property type="nucleotide sequence ID" value="NZ_JAIRBA010000006.1"/>
</dbReference>
<protein>
    <submittedName>
        <fullName evidence="1">Type II toxin-antitoxin system PemK/MazF family toxin</fullName>
    </submittedName>
</protein>
<accession>A0A9X1TZM8</accession>
<name>A0A9X1TZM8_9FLAO</name>
<dbReference type="Pfam" id="PF02452">
    <property type="entry name" value="PemK_toxin"/>
    <property type="match status" value="1"/>
</dbReference>
<dbReference type="InterPro" id="IPR003477">
    <property type="entry name" value="PemK-like"/>
</dbReference>
<dbReference type="GO" id="GO:0003677">
    <property type="term" value="F:DNA binding"/>
    <property type="evidence" value="ECO:0007669"/>
    <property type="project" value="InterPro"/>
</dbReference>
<organism evidence="1 2">
    <name type="scientific">Aequorivita vitellina</name>
    <dbReference type="NCBI Taxonomy" id="2874475"/>
    <lineage>
        <taxon>Bacteria</taxon>
        <taxon>Pseudomonadati</taxon>
        <taxon>Bacteroidota</taxon>
        <taxon>Flavobacteriia</taxon>
        <taxon>Flavobacteriales</taxon>
        <taxon>Flavobacteriaceae</taxon>
        <taxon>Aequorivita</taxon>
    </lineage>
</organism>
<evidence type="ECO:0000313" key="1">
    <source>
        <dbReference type="EMBL" id="MCG2418294.1"/>
    </source>
</evidence>
<reference evidence="1" key="1">
    <citation type="submission" date="2021-09" db="EMBL/GenBank/DDBJ databases">
        <title>Genome of Aequorivita sp. strain F47161.</title>
        <authorList>
            <person name="Wang Y."/>
        </authorList>
    </citation>
    <scope>NUCLEOTIDE SEQUENCE</scope>
    <source>
        <strain evidence="1">F47161</strain>
    </source>
</reference>
<comment type="caution">
    <text evidence="1">The sequence shown here is derived from an EMBL/GenBank/DDBJ whole genome shotgun (WGS) entry which is preliminary data.</text>
</comment>
<dbReference type="EMBL" id="JAIRBA010000006">
    <property type="protein sequence ID" value="MCG2418294.1"/>
    <property type="molecule type" value="Genomic_DNA"/>
</dbReference>
<dbReference type="Proteomes" id="UP001139461">
    <property type="component" value="Unassembled WGS sequence"/>
</dbReference>